<dbReference type="Pfam" id="PF05593">
    <property type="entry name" value="RHS_repeat"/>
    <property type="match status" value="1"/>
</dbReference>
<dbReference type="InterPro" id="IPR031325">
    <property type="entry name" value="RHS_repeat"/>
</dbReference>
<keyword evidence="2" id="KW-1185">Reference proteome</keyword>
<protein>
    <submittedName>
        <fullName evidence="1">YD repeat-containing protein</fullName>
    </submittedName>
</protein>
<dbReference type="NCBIfam" id="TIGR01643">
    <property type="entry name" value="YD_repeat_2x"/>
    <property type="match status" value="2"/>
</dbReference>
<evidence type="ECO:0000313" key="2">
    <source>
        <dbReference type="Proteomes" id="UP000574369"/>
    </source>
</evidence>
<name>A0ABR6GP39_9BURK</name>
<organism evidence="1 2">
    <name type="scientific">Roseateles terrae</name>
    <dbReference type="NCBI Taxonomy" id="431060"/>
    <lineage>
        <taxon>Bacteria</taxon>
        <taxon>Pseudomonadati</taxon>
        <taxon>Pseudomonadota</taxon>
        <taxon>Betaproteobacteria</taxon>
        <taxon>Burkholderiales</taxon>
        <taxon>Sphaerotilaceae</taxon>
        <taxon>Roseateles</taxon>
    </lineage>
</organism>
<dbReference type="InterPro" id="IPR006530">
    <property type="entry name" value="YD"/>
</dbReference>
<sequence length="73" mass="8083">MTQPDGSSVNYEYDDAHRLVAVADNLGNRIQYTLDQRGNRTQEAVQDPSGALARNLSRLFDALSRTQRTTGGE</sequence>
<accession>A0ABR6GP39</accession>
<gene>
    <name evidence="1" type="ORF">FHS28_001264</name>
</gene>
<dbReference type="EMBL" id="JACHXO010000002">
    <property type="protein sequence ID" value="MBB3193879.1"/>
    <property type="molecule type" value="Genomic_DNA"/>
</dbReference>
<reference evidence="1 2" key="1">
    <citation type="submission" date="2020-08" db="EMBL/GenBank/DDBJ databases">
        <title>Genomic Encyclopedia of Type Strains, Phase III (KMG-III): the genomes of soil and plant-associated and newly described type strains.</title>
        <authorList>
            <person name="Whitman W."/>
        </authorList>
    </citation>
    <scope>NUCLEOTIDE SEQUENCE [LARGE SCALE GENOMIC DNA]</scope>
    <source>
        <strain evidence="1 2">CECT 7247</strain>
    </source>
</reference>
<evidence type="ECO:0000313" key="1">
    <source>
        <dbReference type="EMBL" id="MBB3193879.1"/>
    </source>
</evidence>
<dbReference type="Gene3D" id="2.180.10.10">
    <property type="entry name" value="RHS repeat-associated core"/>
    <property type="match status" value="1"/>
</dbReference>
<comment type="caution">
    <text evidence="1">The sequence shown here is derived from an EMBL/GenBank/DDBJ whole genome shotgun (WGS) entry which is preliminary data.</text>
</comment>
<proteinExistence type="predicted"/>
<dbReference type="Proteomes" id="UP000574369">
    <property type="component" value="Unassembled WGS sequence"/>
</dbReference>